<evidence type="ECO:0000313" key="2">
    <source>
        <dbReference type="Proteomes" id="UP000749293"/>
    </source>
</evidence>
<dbReference type="RefSeq" id="XP_035321003.1">
    <property type="nucleotide sequence ID" value="XM_035469308.1"/>
</dbReference>
<gene>
    <name evidence="1" type="ORF">GMORB2_7343</name>
</gene>
<comment type="caution">
    <text evidence="1">The sequence shown here is derived from an EMBL/GenBank/DDBJ whole genome shotgun (WGS) entry which is preliminary data.</text>
</comment>
<dbReference type="Gene3D" id="1.10.630.10">
    <property type="entry name" value="Cytochrome P450"/>
    <property type="match status" value="1"/>
</dbReference>
<name>A0A9P4YV95_9HYPO</name>
<accession>A0A9P4YV95</accession>
<dbReference type="Proteomes" id="UP000749293">
    <property type="component" value="Unassembled WGS sequence"/>
</dbReference>
<dbReference type="GO" id="GO:0005506">
    <property type="term" value="F:iron ion binding"/>
    <property type="evidence" value="ECO:0007669"/>
    <property type="project" value="InterPro"/>
</dbReference>
<keyword evidence="2" id="KW-1185">Reference proteome</keyword>
<sequence length="134" mass="15415">MPKRSRDPSTPVFRSDVVYGCPNSKLIEKKKFVQLSLTQRAFEDHVPRIEDDALVTARQALRSEDVREKLNQEFPSLSTTSTWVSSQSTSYCPERLFRATARNTGTHQGTVHYIKIETRDQRRQNKQEAGSDIM</sequence>
<proteinExistence type="predicted"/>
<reference evidence="1" key="1">
    <citation type="submission" date="2020-03" db="EMBL/GenBank/DDBJ databases">
        <title>Site-based positive gene gene selection in Geosmithia morbida across the United States reveals a broad range of putative effectors and factors for local host and environmental adapation.</title>
        <authorList>
            <person name="Onufrak A."/>
            <person name="Murdoch R.W."/>
            <person name="Gazis R."/>
            <person name="Huff M."/>
            <person name="Staton M."/>
            <person name="Klingeman W."/>
            <person name="Hadziabdic D."/>
        </authorList>
    </citation>
    <scope>NUCLEOTIDE SEQUENCE</scope>
    <source>
        <strain evidence="1">1262</strain>
    </source>
</reference>
<dbReference type="OrthoDB" id="1055148at2759"/>
<organism evidence="1 2">
    <name type="scientific">Geosmithia morbida</name>
    <dbReference type="NCBI Taxonomy" id="1094350"/>
    <lineage>
        <taxon>Eukaryota</taxon>
        <taxon>Fungi</taxon>
        <taxon>Dikarya</taxon>
        <taxon>Ascomycota</taxon>
        <taxon>Pezizomycotina</taxon>
        <taxon>Sordariomycetes</taxon>
        <taxon>Hypocreomycetidae</taxon>
        <taxon>Hypocreales</taxon>
        <taxon>Bionectriaceae</taxon>
        <taxon>Geosmithia</taxon>
    </lineage>
</organism>
<dbReference type="GeneID" id="55973566"/>
<evidence type="ECO:0000313" key="1">
    <source>
        <dbReference type="EMBL" id="KAF4122351.1"/>
    </source>
</evidence>
<dbReference type="GO" id="GO:0004497">
    <property type="term" value="F:monooxygenase activity"/>
    <property type="evidence" value="ECO:0007669"/>
    <property type="project" value="InterPro"/>
</dbReference>
<dbReference type="EMBL" id="JAANYQ010000009">
    <property type="protein sequence ID" value="KAF4122351.1"/>
    <property type="molecule type" value="Genomic_DNA"/>
</dbReference>
<protein>
    <submittedName>
        <fullName evidence="1">Sterol 14alpha-demethylase</fullName>
    </submittedName>
</protein>
<dbReference type="InterPro" id="IPR036396">
    <property type="entry name" value="Cyt_P450_sf"/>
</dbReference>
<dbReference type="GO" id="GO:0016705">
    <property type="term" value="F:oxidoreductase activity, acting on paired donors, with incorporation or reduction of molecular oxygen"/>
    <property type="evidence" value="ECO:0007669"/>
    <property type="project" value="InterPro"/>
</dbReference>
<dbReference type="AlphaFoldDB" id="A0A9P4YV95"/>
<dbReference type="GO" id="GO:0020037">
    <property type="term" value="F:heme binding"/>
    <property type="evidence" value="ECO:0007669"/>
    <property type="project" value="InterPro"/>
</dbReference>